<keyword evidence="6" id="KW-0675">Receptor</keyword>
<dbReference type="EMBL" id="PVYX01000002">
    <property type="protein sequence ID" value="PRX54878.1"/>
    <property type="molecule type" value="Genomic_DNA"/>
</dbReference>
<keyword evidence="7" id="KW-1185">Reference proteome</keyword>
<feature type="domain" description="Outer membrane protein beta-barrel" evidence="5">
    <location>
        <begin position="382"/>
        <end position="748"/>
    </location>
</feature>
<dbReference type="SUPFAM" id="SSF56935">
    <property type="entry name" value="Porins"/>
    <property type="match status" value="1"/>
</dbReference>
<reference evidence="6 7" key="1">
    <citation type="submission" date="2018-03" db="EMBL/GenBank/DDBJ databases">
        <title>Genomic Encyclopedia of Archaeal and Bacterial Type Strains, Phase II (KMG-II): from individual species to whole genera.</title>
        <authorList>
            <person name="Goeker M."/>
        </authorList>
    </citation>
    <scope>NUCLEOTIDE SEQUENCE [LARGE SCALE GENOMIC DNA]</scope>
    <source>
        <strain evidence="6 7">DSM 25027</strain>
    </source>
</reference>
<dbReference type="Pfam" id="PF14905">
    <property type="entry name" value="OMP_b-brl_3"/>
    <property type="match status" value="1"/>
</dbReference>
<gene>
    <name evidence="6" type="ORF">CLV81_3282</name>
</gene>
<dbReference type="PANTHER" id="PTHR40980:SF3">
    <property type="entry name" value="TONB-DEPENDENT RECEPTOR-LIKE BETA-BARREL DOMAIN-CONTAINING PROTEIN"/>
    <property type="match status" value="1"/>
</dbReference>
<dbReference type="RefSeq" id="WP_106146336.1">
    <property type="nucleotide sequence ID" value="NZ_PVYX01000002.1"/>
</dbReference>
<feature type="signal peptide" evidence="4">
    <location>
        <begin position="1"/>
        <end position="18"/>
    </location>
</feature>
<dbReference type="SUPFAM" id="SSF49464">
    <property type="entry name" value="Carboxypeptidase regulatory domain-like"/>
    <property type="match status" value="1"/>
</dbReference>
<evidence type="ECO:0000313" key="7">
    <source>
        <dbReference type="Proteomes" id="UP000237640"/>
    </source>
</evidence>
<accession>A0A2T0MBJ9</accession>
<dbReference type="InterPro" id="IPR008969">
    <property type="entry name" value="CarboxyPept-like_regulatory"/>
</dbReference>
<dbReference type="Gene3D" id="2.40.170.20">
    <property type="entry name" value="TonB-dependent receptor, beta-barrel domain"/>
    <property type="match status" value="1"/>
</dbReference>
<dbReference type="GO" id="GO:0009279">
    <property type="term" value="C:cell outer membrane"/>
    <property type="evidence" value="ECO:0007669"/>
    <property type="project" value="UniProtKB-SubCell"/>
</dbReference>
<evidence type="ECO:0000256" key="3">
    <source>
        <dbReference type="ARBA" id="ARBA00023237"/>
    </source>
</evidence>
<keyword evidence="4" id="KW-0732">Signal</keyword>
<comment type="subcellular location">
    <subcellularLocation>
        <location evidence="1">Cell outer membrane</location>
    </subcellularLocation>
</comment>
<evidence type="ECO:0000259" key="5">
    <source>
        <dbReference type="Pfam" id="PF14905"/>
    </source>
</evidence>
<keyword evidence="3" id="KW-0998">Cell outer membrane</keyword>
<name>A0A2T0MBJ9_9FLAO</name>
<feature type="chain" id="PRO_5015559980" evidence="4">
    <location>
        <begin position="19"/>
        <end position="802"/>
    </location>
</feature>
<keyword evidence="2" id="KW-0472">Membrane</keyword>
<organism evidence="6 7">
    <name type="scientific">Flagellimonas meridianipacifica</name>
    <dbReference type="NCBI Taxonomy" id="1080225"/>
    <lineage>
        <taxon>Bacteria</taxon>
        <taxon>Pseudomonadati</taxon>
        <taxon>Bacteroidota</taxon>
        <taxon>Flavobacteriia</taxon>
        <taxon>Flavobacteriales</taxon>
        <taxon>Flavobacteriaceae</taxon>
        <taxon>Flagellimonas</taxon>
    </lineage>
</organism>
<dbReference type="InterPro" id="IPR037066">
    <property type="entry name" value="Plug_dom_sf"/>
</dbReference>
<dbReference type="Pfam" id="PF13715">
    <property type="entry name" value="CarbopepD_reg_2"/>
    <property type="match status" value="1"/>
</dbReference>
<sequence length="802" mass="89657">MKRIVAALLLLYVSISSAQNSISGTVVDQNQEPLPFTNVLLLNAEDPRLITGAISDEMGRFILETTQNGTFFLRITSIGFSDYDSPIYELDGRTEIRIEEPIQLAEDVQQLDEVELVGRRNLYERQPDRTVVNVQSSSINAGGSALSVIETSPGMTVNRVNGVIGMLGKEGTAVYINGKRTRMSGGALVQLLDGLPASNIEKLELINNPPASFDAEGTAGVINIILKQDNLNQGWSGTVVANTGYGDDIKYGASADVFYSGKKLSFFTSISNNNDYNEQPTFIDRAYTLDGNRFREDLNSARDAFTGLTQLRLGGEYEFSEKTALGGEFKIRKNAWDLDAFSETVGTENGNRLFTEDLRSTEINDWTHVLTSIFLDQKIGENSTLGFEYDYLGYDNENDATYDEVRTENEVVSNRSFISEAETDVEFHVAKADFNTSLDESTTLGFGVKATISSFTNDVSVFDFSSGEPIMDETLSQIRNLDEDIWAAYVDLNFKLGEKTDVNAGLRYEYTDSNLSTVGEENDIVLNRGQFFPSLRVSHRLNENWNTSFSYGERITRPNFNTLSPAFFFFNSTTIVTGNPAIRPVTARSFSYSLGHKRKQLTFQFTDERSPNAWGTPSFSEDFSTTTLIPQPIEDRKLFSATLSFPVKLLPKLTSNHSISGLWQHEVPIYEGISLTRNNWYINVNSNFQYQLSSKLTADFSANYISPRILGLSGSDAAIGLNLGASYRFSDRWQLSFSFRDILDRNSFLQFDSDIPENDANLDWIYQSEGNIGSLSLRYNFGTGSKRKERGYGSEDEQKRVN</sequence>
<dbReference type="OrthoDB" id="8764943at2"/>
<dbReference type="InterPro" id="IPR036942">
    <property type="entry name" value="Beta-barrel_TonB_sf"/>
</dbReference>
<dbReference type="Proteomes" id="UP000237640">
    <property type="component" value="Unassembled WGS sequence"/>
</dbReference>
<dbReference type="InterPro" id="IPR041700">
    <property type="entry name" value="OMP_b-brl_3"/>
</dbReference>
<proteinExistence type="predicted"/>
<evidence type="ECO:0000313" key="6">
    <source>
        <dbReference type="EMBL" id="PRX54878.1"/>
    </source>
</evidence>
<evidence type="ECO:0000256" key="4">
    <source>
        <dbReference type="SAM" id="SignalP"/>
    </source>
</evidence>
<protein>
    <submittedName>
        <fullName evidence="6">Outer membrane receptor protein involved in Fe transport</fullName>
    </submittedName>
</protein>
<evidence type="ECO:0000256" key="1">
    <source>
        <dbReference type="ARBA" id="ARBA00004442"/>
    </source>
</evidence>
<evidence type="ECO:0000256" key="2">
    <source>
        <dbReference type="ARBA" id="ARBA00023136"/>
    </source>
</evidence>
<dbReference type="Gene3D" id="2.170.130.10">
    <property type="entry name" value="TonB-dependent receptor, plug domain"/>
    <property type="match status" value="1"/>
</dbReference>
<comment type="caution">
    <text evidence="6">The sequence shown here is derived from an EMBL/GenBank/DDBJ whole genome shotgun (WGS) entry which is preliminary data.</text>
</comment>
<dbReference type="PANTHER" id="PTHR40980">
    <property type="entry name" value="PLUG DOMAIN-CONTAINING PROTEIN"/>
    <property type="match status" value="1"/>
</dbReference>
<dbReference type="AlphaFoldDB" id="A0A2T0MBJ9"/>